<keyword evidence="2" id="KW-1185">Reference proteome</keyword>
<gene>
    <name evidence="1" type="ORF">DFW101_2860</name>
</gene>
<dbReference type="HOGENOM" id="CLU_128586_1_1_7"/>
<sequence>MPSKKPALWAYVTIEEHAEIQANAKRAGLSCSTYIKRVCLGLPTPSLEKQQYRLELLKINADLGRLGGLFKLCLSEKETPLDSLHPQVRHVLREIEARQREMKALILRI</sequence>
<dbReference type="eggNOG" id="ENOG5033NAY">
    <property type="taxonomic scope" value="Bacteria"/>
</dbReference>
<dbReference type="Pfam" id="PF21983">
    <property type="entry name" value="NikA-like"/>
    <property type="match status" value="1"/>
</dbReference>
<organism evidence="1 2">
    <name type="scientific">Solidesulfovibrio carbinoliphilus subsp. oakridgensis</name>
    <dbReference type="NCBI Taxonomy" id="694327"/>
    <lineage>
        <taxon>Bacteria</taxon>
        <taxon>Pseudomonadati</taxon>
        <taxon>Thermodesulfobacteriota</taxon>
        <taxon>Desulfovibrionia</taxon>
        <taxon>Desulfovibrionales</taxon>
        <taxon>Desulfovibrionaceae</taxon>
        <taxon>Solidesulfovibrio</taxon>
    </lineage>
</organism>
<evidence type="ECO:0000313" key="2">
    <source>
        <dbReference type="Proteomes" id="UP000004662"/>
    </source>
</evidence>
<proteinExistence type="predicted"/>
<dbReference type="Proteomes" id="UP000004662">
    <property type="component" value="Chromosome"/>
</dbReference>
<evidence type="ECO:0000313" key="1">
    <source>
        <dbReference type="EMBL" id="EHJ48863.1"/>
    </source>
</evidence>
<dbReference type="AlphaFoldDB" id="G7QBK0"/>
<dbReference type="OrthoDB" id="8966807at2"/>
<protein>
    <submittedName>
        <fullName evidence="1">Plasmid conjugal transfer protein</fullName>
    </submittedName>
</protein>
<dbReference type="STRING" id="694327.DFW101_2860"/>
<name>G7QBK0_9BACT</name>
<dbReference type="InterPro" id="IPR053842">
    <property type="entry name" value="NikA-like"/>
</dbReference>
<accession>G7QBK0</accession>
<dbReference type="EMBL" id="CM001368">
    <property type="protein sequence ID" value="EHJ48863.1"/>
    <property type="molecule type" value="Genomic_DNA"/>
</dbReference>
<reference evidence="2" key="1">
    <citation type="journal article" date="2015" name="Genome Announc.">
        <title>High-Quality Draft Genome Sequence of Desulfovibrio carbinoliphilus FW-101-2B, an Organic Acid-Oxidizing Sulfate-Reducing Bacterium Isolated from Uranium(VI)-Contaminated Groundwater.</title>
        <authorList>
            <person name="Ramsay B.D."/>
            <person name="Hwang C."/>
            <person name="Woo H.L."/>
            <person name="Carroll S.L."/>
            <person name="Lucas S."/>
            <person name="Han J."/>
            <person name="Lapidus A.L."/>
            <person name="Cheng J.F."/>
            <person name="Goodwin L.A."/>
            <person name="Pitluck S."/>
            <person name="Peters L."/>
            <person name="Chertkov O."/>
            <person name="Held B."/>
            <person name="Detter J.C."/>
            <person name="Han C.S."/>
            <person name="Tapia R."/>
            <person name="Land M.L."/>
            <person name="Hauser L.J."/>
            <person name="Kyrpides N.C."/>
            <person name="Ivanova N.N."/>
            <person name="Mikhailova N."/>
            <person name="Pagani I."/>
            <person name="Woyke T."/>
            <person name="Arkin A.P."/>
            <person name="Dehal P."/>
            <person name="Chivian D."/>
            <person name="Criddle C.S."/>
            <person name="Wu W."/>
            <person name="Chakraborty R."/>
            <person name="Hazen T.C."/>
            <person name="Fields M.W."/>
        </authorList>
    </citation>
    <scope>NUCLEOTIDE SEQUENCE [LARGE SCALE GENOMIC DNA]</scope>
    <source>
        <strain evidence="2">FW-101-2B</strain>
    </source>
</reference>